<proteinExistence type="predicted"/>
<evidence type="ECO:0000313" key="2">
    <source>
        <dbReference type="Proteomes" id="UP000061348"/>
    </source>
</evidence>
<gene>
    <name evidence="1" type="ORF">PFLmoz3_06230</name>
</gene>
<organism evidence="1 2">
    <name type="scientific">Pseudomonas fluorescens</name>
    <dbReference type="NCBI Taxonomy" id="294"/>
    <lineage>
        <taxon>Bacteria</taxon>
        <taxon>Pseudomonadati</taxon>
        <taxon>Pseudomonadota</taxon>
        <taxon>Gammaproteobacteria</taxon>
        <taxon>Pseudomonadales</taxon>
        <taxon>Pseudomonadaceae</taxon>
        <taxon>Pseudomonas</taxon>
    </lineage>
</organism>
<reference evidence="1 2" key="1">
    <citation type="submission" date="2015-05" db="EMBL/GenBank/DDBJ databases">
        <title>A genomic and transcriptomic approach to investigate the blue pigment phenotype in Pseudomonas fluorescens.</title>
        <authorList>
            <person name="Andreani N.A."/>
            <person name="Cardazzo B."/>
        </authorList>
    </citation>
    <scope>NUCLEOTIDE SEQUENCE [LARGE SCALE GENOMIC DNA]</scope>
    <source>
        <strain evidence="1 2">Ps_22</strain>
    </source>
</reference>
<dbReference type="AntiFam" id="ANF00178">
    <property type="entry name" value="Shadow ORF (opposite dhbF)"/>
</dbReference>
<evidence type="ECO:0000313" key="1">
    <source>
        <dbReference type="EMBL" id="KWV71493.1"/>
    </source>
</evidence>
<dbReference type="AlphaFoldDB" id="A0A109KLK2"/>
<comment type="caution">
    <text evidence="1">The sequence shown here is derived from an EMBL/GenBank/DDBJ whole genome shotgun (WGS) entry which is preliminary data.</text>
</comment>
<sequence length="178" mass="19193">MGTVHRQHRGFADIVELQQARFDFAQLYAQAAQFDLVIDAPGIFNHAIVAITRQVTGAIHTRAAAERVGHKPLGGKCSTAVITPRQANTAQIQFAQHTHWCRFQVVVQHVAAQVGNGSANGYGVATFLDTGPMGYVDSGFGRAVQVVQAGVGQFDEHLLLGIRRQRLPTANDVLQALA</sequence>
<dbReference type="Proteomes" id="UP000061348">
    <property type="component" value="Unassembled WGS sequence"/>
</dbReference>
<dbReference type="EMBL" id="LCYA01000306">
    <property type="protein sequence ID" value="KWV71493.1"/>
    <property type="molecule type" value="Genomic_DNA"/>
</dbReference>
<name>A0A109KLK2_PSEFL</name>
<protein>
    <submittedName>
        <fullName evidence="1">Uncharacterized protein</fullName>
    </submittedName>
</protein>
<accession>A0A109KLK2</accession>